<comment type="caution">
    <text evidence="15">The sequence shown here is derived from an EMBL/GenBank/DDBJ whole genome shotgun (WGS) entry which is preliminary data.</text>
</comment>
<dbReference type="Gene3D" id="1.10.510.10">
    <property type="entry name" value="Transferase(Phosphotransferase) domain 1"/>
    <property type="match status" value="2"/>
</dbReference>
<evidence type="ECO:0000313" key="15">
    <source>
        <dbReference type="EMBL" id="KAK6490271.1"/>
    </source>
</evidence>
<dbReference type="PROSITE" id="PS00108">
    <property type="entry name" value="PROTEIN_KINASE_ST"/>
    <property type="match status" value="1"/>
</dbReference>
<evidence type="ECO:0000256" key="5">
    <source>
        <dbReference type="ARBA" id="ARBA00022679"/>
    </source>
</evidence>
<dbReference type="InterPro" id="IPR000961">
    <property type="entry name" value="AGC-kinase_C"/>
</dbReference>
<evidence type="ECO:0000256" key="3">
    <source>
        <dbReference type="ARBA" id="ARBA00022148"/>
    </source>
</evidence>
<dbReference type="InterPro" id="IPR000719">
    <property type="entry name" value="Prot_kinase_dom"/>
</dbReference>
<evidence type="ECO:0000256" key="6">
    <source>
        <dbReference type="ARBA" id="ARBA00022741"/>
    </source>
</evidence>
<feature type="region of interest" description="Disordered" evidence="12">
    <location>
        <begin position="422"/>
        <end position="441"/>
    </location>
</feature>
<evidence type="ECO:0000256" key="8">
    <source>
        <dbReference type="ARBA" id="ARBA00022840"/>
    </source>
</evidence>
<feature type="region of interest" description="Disordered" evidence="12">
    <location>
        <begin position="613"/>
        <end position="648"/>
    </location>
</feature>
<keyword evidence="8" id="KW-0067">ATP-binding</keyword>
<sequence>MGGTDVGEKNETLSPDTRKGSEAPKPPCSVEDFTIVKPISRGAFGKVYLARKKSTSKLYAIKVVKKADMIIKNMVDQMQAERDALALSKSPFVVNLYYSLQTSKNIYLVMEYLIGGDVKSLLHIYGYFEEEMAVKYISEVALALDYLHRHGIIHRDLKPDNLLISNNGHIKLTDFGLSKVNLNREISVLDIMTTPSLVKPKQDYFRTPGQVLSLISSLGLHTAERRAAVTASALASPLTWENMQRFRGSPSPCSPMLKRSKEPFHHSPVCSTKKLQISCPVSSTFSPGVPAKCLTPKFLSRKRCATSSASSQSYLFPSTTDSESCTSPLWEADLQETEGIENLPNPFGCDGIATVIPGQCIATKLPGSNGISDLRKVDRHSVLAPIDNLERGNPECSSKGQGRKFHCESENWEQKKLQFNKTESVTTPKRNAAVNHQTPRQVTSHCMSPLAKAAAAAAGDAGLQEEHGKKMGAGKRGFELVGKSPDQVFNQGKRSNAEYKRGCRLPEAKCNFSTGLTMEIEALMLQGTRSETAEEKNVPVIKNLLCELDETGDRGNLKEAMNSSFLSVEENDRQLRRNLSLGSDCSLNEMSFIENQLENEIAELDKSMKDVSFENSTAEDSEGSPVYRRDNVPAADGPNSLDLTGEPIRKSNTENFFDCQPLQSSVAMKPPAILKHRNVVVFRSYCSSINRSNVSAASRMSMGSMEGMETSAGSFSGLTMAVTPAQTGRAARTSASLCQTPGQTSSQTPFRTPKSVRRGPAPVEGERILGTPDYLAPELLIGKPHGFMVDWWALGVCLFEFLTGVPPFNDETPQQVFQNILNRDIPWPEGEEELSQDSKFAIEALLTTDVAQRAGLKELKQHSLFDGLDWDNLQNQAMPFIPQPDDETDTTYFEARNNAQHLTVSGFSL</sequence>
<comment type="catalytic activity">
    <reaction evidence="10">
        <text>L-threonyl-[protein] + ATP = O-phospho-L-threonyl-[protein] + ADP + H(+)</text>
        <dbReference type="Rhea" id="RHEA:46608"/>
        <dbReference type="Rhea" id="RHEA-COMP:11060"/>
        <dbReference type="Rhea" id="RHEA-COMP:11605"/>
        <dbReference type="ChEBI" id="CHEBI:15378"/>
        <dbReference type="ChEBI" id="CHEBI:30013"/>
        <dbReference type="ChEBI" id="CHEBI:30616"/>
        <dbReference type="ChEBI" id="CHEBI:61977"/>
        <dbReference type="ChEBI" id="CHEBI:456216"/>
        <dbReference type="EC" id="2.7.11.1"/>
    </reaction>
</comment>
<dbReference type="SMART" id="SM00220">
    <property type="entry name" value="S_TKc"/>
    <property type="match status" value="1"/>
</dbReference>
<keyword evidence="5" id="KW-0808">Transferase</keyword>
<dbReference type="PANTHER" id="PTHR24356:SF1">
    <property type="entry name" value="SERINE_THREONINE-PROTEIN KINASE GREATWALL"/>
    <property type="match status" value="1"/>
</dbReference>
<proteinExistence type="inferred from homology"/>
<dbReference type="Gene3D" id="3.30.200.20">
    <property type="entry name" value="Phosphorylase Kinase, domain 1"/>
    <property type="match status" value="2"/>
</dbReference>
<dbReference type="InterPro" id="IPR050236">
    <property type="entry name" value="Ser_Thr_kinase_AGC"/>
</dbReference>
<evidence type="ECO:0000259" key="14">
    <source>
        <dbReference type="PROSITE" id="PS51285"/>
    </source>
</evidence>
<evidence type="ECO:0000259" key="13">
    <source>
        <dbReference type="PROSITE" id="PS50011"/>
    </source>
</evidence>
<comment type="similarity">
    <text evidence="1">Belongs to the protein kinase superfamily. AGC Ser/Thr protein kinase family.</text>
</comment>
<evidence type="ECO:0000256" key="1">
    <source>
        <dbReference type="ARBA" id="ARBA00009903"/>
    </source>
</evidence>
<name>A0ABR0ZZM2_HUSHU</name>
<feature type="region of interest" description="Disordered" evidence="12">
    <location>
        <begin position="737"/>
        <end position="763"/>
    </location>
</feature>
<evidence type="ECO:0000256" key="2">
    <source>
        <dbReference type="ARBA" id="ARBA00012513"/>
    </source>
</evidence>
<evidence type="ECO:0000256" key="10">
    <source>
        <dbReference type="ARBA" id="ARBA00047899"/>
    </source>
</evidence>
<keyword evidence="4" id="KW-0723">Serine/threonine-protein kinase</keyword>
<dbReference type="SUPFAM" id="SSF56112">
    <property type="entry name" value="Protein kinase-like (PK-like)"/>
    <property type="match status" value="1"/>
</dbReference>
<feature type="region of interest" description="Disordered" evidence="12">
    <location>
        <begin position="1"/>
        <end position="26"/>
    </location>
</feature>
<dbReference type="InterPro" id="IPR011009">
    <property type="entry name" value="Kinase-like_dom_sf"/>
</dbReference>
<keyword evidence="7" id="KW-0418">Kinase</keyword>
<dbReference type="PROSITE" id="PS50011">
    <property type="entry name" value="PROTEIN_KINASE_DOM"/>
    <property type="match status" value="1"/>
</dbReference>
<dbReference type="Proteomes" id="UP001369086">
    <property type="component" value="Unassembled WGS sequence"/>
</dbReference>
<evidence type="ECO:0000256" key="11">
    <source>
        <dbReference type="ARBA" id="ARBA00048679"/>
    </source>
</evidence>
<dbReference type="EC" id="2.7.11.1" evidence="2"/>
<feature type="compositionally biased region" description="Polar residues" evidence="12">
    <location>
        <begin position="737"/>
        <end position="750"/>
    </location>
</feature>
<keyword evidence="6" id="KW-0547">Nucleotide-binding</keyword>
<dbReference type="Pfam" id="PF00069">
    <property type="entry name" value="Pkinase"/>
    <property type="match status" value="2"/>
</dbReference>
<evidence type="ECO:0000313" key="16">
    <source>
        <dbReference type="Proteomes" id="UP001369086"/>
    </source>
</evidence>
<evidence type="ECO:0000256" key="7">
    <source>
        <dbReference type="ARBA" id="ARBA00022777"/>
    </source>
</evidence>
<organism evidence="15 16">
    <name type="scientific">Huso huso</name>
    <name type="common">Beluga</name>
    <name type="synonym">Acipenser huso</name>
    <dbReference type="NCBI Taxonomy" id="61971"/>
    <lineage>
        <taxon>Eukaryota</taxon>
        <taxon>Metazoa</taxon>
        <taxon>Chordata</taxon>
        <taxon>Craniata</taxon>
        <taxon>Vertebrata</taxon>
        <taxon>Euteleostomi</taxon>
        <taxon>Actinopterygii</taxon>
        <taxon>Chondrostei</taxon>
        <taxon>Acipenseriformes</taxon>
        <taxon>Acipenseridae</taxon>
        <taxon>Huso</taxon>
    </lineage>
</organism>
<evidence type="ECO:0000256" key="4">
    <source>
        <dbReference type="ARBA" id="ARBA00022527"/>
    </source>
</evidence>
<evidence type="ECO:0000256" key="9">
    <source>
        <dbReference type="ARBA" id="ARBA00033099"/>
    </source>
</evidence>
<dbReference type="PROSITE" id="PS51285">
    <property type="entry name" value="AGC_KINASE_CTER"/>
    <property type="match status" value="1"/>
</dbReference>
<accession>A0ABR0ZZM2</accession>
<keyword evidence="16" id="KW-1185">Reference proteome</keyword>
<comment type="catalytic activity">
    <reaction evidence="11">
        <text>L-seryl-[protein] + ATP = O-phospho-L-seryl-[protein] + ADP + H(+)</text>
        <dbReference type="Rhea" id="RHEA:17989"/>
        <dbReference type="Rhea" id="RHEA-COMP:9863"/>
        <dbReference type="Rhea" id="RHEA-COMP:11604"/>
        <dbReference type="ChEBI" id="CHEBI:15378"/>
        <dbReference type="ChEBI" id="CHEBI:29999"/>
        <dbReference type="ChEBI" id="CHEBI:30616"/>
        <dbReference type="ChEBI" id="CHEBI:83421"/>
        <dbReference type="ChEBI" id="CHEBI:456216"/>
        <dbReference type="EC" id="2.7.11.1"/>
    </reaction>
</comment>
<feature type="compositionally biased region" description="Basic and acidic residues" evidence="12">
    <location>
        <begin position="1"/>
        <end position="22"/>
    </location>
</feature>
<gene>
    <name evidence="15" type="ORF">HHUSO_G4765</name>
</gene>
<protein>
    <recommendedName>
        <fullName evidence="3">Serine/threonine-protein kinase greatwall</fullName>
        <ecNumber evidence="2">2.7.11.1</ecNumber>
    </recommendedName>
    <alternativeName>
        <fullName evidence="9">Microtubule-associated serine/threonine-protein kinase-like</fullName>
    </alternativeName>
</protein>
<feature type="domain" description="Protein kinase" evidence="13">
    <location>
        <begin position="33"/>
        <end position="865"/>
    </location>
</feature>
<feature type="domain" description="AGC-kinase C-terminal" evidence="14">
    <location>
        <begin position="866"/>
        <end position="909"/>
    </location>
</feature>
<dbReference type="PANTHER" id="PTHR24356">
    <property type="entry name" value="SERINE/THREONINE-PROTEIN KINASE"/>
    <property type="match status" value="1"/>
</dbReference>
<dbReference type="InterPro" id="IPR008271">
    <property type="entry name" value="Ser/Thr_kinase_AS"/>
</dbReference>
<evidence type="ECO:0000256" key="12">
    <source>
        <dbReference type="SAM" id="MobiDB-lite"/>
    </source>
</evidence>
<reference evidence="15 16" key="1">
    <citation type="submission" date="2021-05" db="EMBL/GenBank/DDBJ databases">
        <authorList>
            <person name="Zahm M."/>
            <person name="Klopp C."/>
            <person name="Cabau C."/>
            <person name="Kuhl H."/>
            <person name="Suciu R."/>
            <person name="Ciorpac M."/>
            <person name="Holostenco D."/>
            <person name="Gessner J."/>
            <person name="Wuertz S."/>
            <person name="Hohne C."/>
            <person name="Stock M."/>
            <person name="Gislard M."/>
            <person name="Lluch J."/>
            <person name="Milhes M."/>
            <person name="Lampietro C."/>
            <person name="Lopez Roques C."/>
            <person name="Donnadieu C."/>
            <person name="Du K."/>
            <person name="Schartl M."/>
            <person name="Guiguen Y."/>
        </authorList>
    </citation>
    <scope>NUCLEOTIDE SEQUENCE [LARGE SCALE GENOMIC DNA]</scope>
    <source>
        <strain evidence="15">Hh-F2</strain>
        <tissue evidence="15">Blood</tissue>
    </source>
</reference>
<dbReference type="EMBL" id="JAHFZB010000004">
    <property type="protein sequence ID" value="KAK6490271.1"/>
    <property type="molecule type" value="Genomic_DNA"/>
</dbReference>